<evidence type="ECO:0000313" key="1">
    <source>
        <dbReference type="EMBL" id="KAJ8009911.1"/>
    </source>
</evidence>
<protein>
    <submittedName>
        <fullName evidence="1">Uncharacterized protein</fullName>
    </submittedName>
</protein>
<keyword evidence="2" id="KW-1185">Reference proteome</keyword>
<gene>
    <name evidence="1" type="ORF">DPEC_G00069080</name>
</gene>
<organism evidence="1 2">
    <name type="scientific">Dallia pectoralis</name>
    <name type="common">Alaska blackfish</name>
    <dbReference type="NCBI Taxonomy" id="75939"/>
    <lineage>
        <taxon>Eukaryota</taxon>
        <taxon>Metazoa</taxon>
        <taxon>Chordata</taxon>
        <taxon>Craniata</taxon>
        <taxon>Vertebrata</taxon>
        <taxon>Euteleostomi</taxon>
        <taxon>Actinopterygii</taxon>
        <taxon>Neopterygii</taxon>
        <taxon>Teleostei</taxon>
        <taxon>Protacanthopterygii</taxon>
        <taxon>Esociformes</taxon>
        <taxon>Umbridae</taxon>
        <taxon>Dallia</taxon>
    </lineage>
</organism>
<dbReference type="EMBL" id="CM055733">
    <property type="protein sequence ID" value="KAJ8009911.1"/>
    <property type="molecule type" value="Genomic_DNA"/>
</dbReference>
<comment type="caution">
    <text evidence="1">The sequence shown here is derived from an EMBL/GenBank/DDBJ whole genome shotgun (WGS) entry which is preliminary data.</text>
</comment>
<sequence length="196" mass="21677">MDVQKGPWSRVSRSRLGAGVPRIREPDRDWQTGFHATIVKWLCAAPPASFFSGLDGSRDARGRNGPWSWDRVEADSGRLEVETPRRGEASTPCAPVYWRALSENVWTRGTSKVVNKGLSVFKRVPCHPIANLIVIVEPGQWYATPCRDAGDRVDDSAGTVSVDESLAFHNEVCSATEFILAVACRMLSGEVHEELR</sequence>
<dbReference type="Proteomes" id="UP001157502">
    <property type="component" value="Chromosome 6"/>
</dbReference>
<proteinExistence type="predicted"/>
<reference evidence="1" key="1">
    <citation type="submission" date="2021-05" db="EMBL/GenBank/DDBJ databases">
        <authorList>
            <person name="Pan Q."/>
            <person name="Jouanno E."/>
            <person name="Zahm M."/>
            <person name="Klopp C."/>
            <person name="Cabau C."/>
            <person name="Louis A."/>
            <person name="Berthelot C."/>
            <person name="Parey E."/>
            <person name="Roest Crollius H."/>
            <person name="Montfort J."/>
            <person name="Robinson-Rechavi M."/>
            <person name="Bouchez O."/>
            <person name="Lampietro C."/>
            <person name="Lopez Roques C."/>
            <person name="Donnadieu C."/>
            <person name="Postlethwait J."/>
            <person name="Bobe J."/>
            <person name="Dillon D."/>
            <person name="Chandos A."/>
            <person name="von Hippel F."/>
            <person name="Guiguen Y."/>
        </authorList>
    </citation>
    <scope>NUCLEOTIDE SEQUENCE</scope>
    <source>
        <strain evidence="1">YG-Jan2019</strain>
    </source>
</reference>
<name>A0ACC2H1U3_DALPE</name>
<accession>A0ACC2H1U3</accession>
<evidence type="ECO:0000313" key="2">
    <source>
        <dbReference type="Proteomes" id="UP001157502"/>
    </source>
</evidence>